<sequence length="165" mass="17551">MISNFFVLSPRGDTIIAKRYRIEGDASAHERSHTEAFFRKIKFWDDTDGGGSGTTPDGGSGSGETASGGASAEEGRASSSLSTGDAPPVFLMPDGLTYMHVKRNGLIFACNTARNVSAVTVIEVRIAGSNRIDCNAMHGMAWQCMTSHCIASHESFPRTVLGCMV</sequence>
<evidence type="ECO:0000313" key="2">
    <source>
        <dbReference type="EMBL" id="CAE0721729.1"/>
    </source>
</evidence>
<feature type="region of interest" description="Disordered" evidence="1">
    <location>
        <begin position="48"/>
        <end position="86"/>
    </location>
</feature>
<name>A0A7S4ANQ7_9STRA</name>
<dbReference type="EMBL" id="HBIX01020592">
    <property type="protein sequence ID" value="CAE0721729.1"/>
    <property type="molecule type" value="Transcribed_RNA"/>
</dbReference>
<evidence type="ECO:0000256" key="1">
    <source>
        <dbReference type="SAM" id="MobiDB-lite"/>
    </source>
</evidence>
<gene>
    <name evidence="2" type="ORF">PAUS00366_LOCUS14484</name>
</gene>
<feature type="compositionally biased region" description="Low complexity" evidence="1">
    <location>
        <begin position="63"/>
        <end position="80"/>
    </location>
</feature>
<dbReference type="AlphaFoldDB" id="A0A7S4ANQ7"/>
<proteinExistence type="predicted"/>
<feature type="compositionally biased region" description="Gly residues" evidence="1">
    <location>
        <begin position="49"/>
        <end position="62"/>
    </location>
</feature>
<dbReference type="Gene3D" id="3.30.450.60">
    <property type="match status" value="1"/>
</dbReference>
<protein>
    <submittedName>
        <fullName evidence="2">Uncharacterized protein</fullName>
    </submittedName>
</protein>
<reference evidence="2" key="1">
    <citation type="submission" date="2021-01" db="EMBL/GenBank/DDBJ databases">
        <authorList>
            <person name="Corre E."/>
            <person name="Pelletier E."/>
            <person name="Niang G."/>
            <person name="Scheremetjew M."/>
            <person name="Finn R."/>
            <person name="Kale V."/>
            <person name="Holt S."/>
            <person name="Cochrane G."/>
            <person name="Meng A."/>
            <person name="Brown T."/>
            <person name="Cohen L."/>
        </authorList>
    </citation>
    <scope>NUCLEOTIDE SEQUENCE</scope>
    <source>
        <strain evidence="2">10249 10 AB</strain>
    </source>
</reference>
<accession>A0A7S4ANQ7</accession>
<organism evidence="2">
    <name type="scientific">Pseudo-nitzschia australis</name>
    <dbReference type="NCBI Taxonomy" id="44445"/>
    <lineage>
        <taxon>Eukaryota</taxon>
        <taxon>Sar</taxon>
        <taxon>Stramenopiles</taxon>
        <taxon>Ochrophyta</taxon>
        <taxon>Bacillariophyta</taxon>
        <taxon>Bacillariophyceae</taxon>
        <taxon>Bacillariophycidae</taxon>
        <taxon>Bacillariales</taxon>
        <taxon>Bacillariaceae</taxon>
        <taxon>Pseudo-nitzschia</taxon>
    </lineage>
</organism>